<reference evidence="2 3" key="1">
    <citation type="submission" date="2020-06" db="EMBL/GenBank/DDBJ databases">
        <title>Complete genome of Azosprillum oryzae KACC14407.</title>
        <authorList>
            <person name="Kim M."/>
            <person name="Park Y.-J."/>
            <person name="Shin J.-H."/>
        </authorList>
    </citation>
    <scope>NUCLEOTIDE SEQUENCE [LARGE SCALE GENOMIC DNA]</scope>
    <source>
        <strain evidence="2 3">KACC 14407</strain>
    </source>
</reference>
<gene>
    <name evidence="2" type="ORF">HUE56_22270</name>
</gene>
<dbReference type="GO" id="GO:0020037">
    <property type="term" value="F:heme binding"/>
    <property type="evidence" value="ECO:0007669"/>
    <property type="project" value="InterPro"/>
</dbReference>
<dbReference type="OrthoDB" id="9765610at2"/>
<keyword evidence="3" id="KW-1185">Reference proteome</keyword>
<dbReference type="InterPro" id="IPR020835">
    <property type="entry name" value="Catalase_sf"/>
</dbReference>
<dbReference type="Proteomes" id="UP000509702">
    <property type="component" value="Chromosome"/>
</dbReference>
<feature type="region of interest" description="Disordered" evidence="1">
    <location>
        <begin position="1"/>
        <end position="22"/>
    </location>
</feature>
<evidence type="ECO:0000256" key="1">
    <source>
        <dbReference type="SAM" id="MobiDB-lite"/>
    </source>
</evidence>
<dbReference type="EMBL" id="CP054619">
    <property type="protein sequence ID" value="QKS53067.1"/>
    <property type="molecule type" value="Genomic_DNA"/>
</dbReference>
<dbReference type="AlphaFoldDB" id="A0A6N1ARC3"/>
<evidence type="ECO:0000313" key="2">
    <source>
        <dbReference type="EMBL" id="QKS53067.1"/>
    </source>
</evidence>
<evidence type="ECO:0000313" key="3">
    <source>
        <dbReference type="Proteomes" id="UP000509702"/>
    </source>
</evidence>
<dbReference type="Gene3D" id="2.40.180.10">
    <property type="entry name" value="Catalase core domain"/>
    <property type="match status" value="1"/>
</dbReference>
<sequence length="143" mass="15283">MSAAPPTAKPLPYAPSVENPGPEEARIFGELAESYPAILRLSTTPGDVLPDSVSTPRGLSVKVLGVSGDRMPGSEDKATQDFVMANAPVFSAPDAKQFLKRPKLLAATTDWAETAKKVLSAGLRARRRPLRRIPHGTQRLPDA</sequence>
<organism evidence="2 3">
    <name type="scientific">Azospirillum oryzae</name>
    <dbReference type="NCBI Taxonomy" id="286727"/>
    <lineage>
        <taxon>Bacteria</taxon>
        <taxon>Pseudomonadati</taxon>
        <taxon>Pseudomonadota</taxon>
        <taxon>Alphaproteobacteria</taxon>
        <taxon>Rhodospirillales</taxon>
        <taxon>Azospirillaceae</taxon>
        <taxon>Azospirillum</taxon>
    </lineage>
</organism>
<dbReference type="RefSeq" id="WP_149196840.1">
    <property type="nucleotide sequence ID" value="NZ_BSOV01000020.1"/>
</dbReference>
<protein>
    <submittedName>
        <fullName evidence="2">Uncharacterized protein</fullName>
    </submittedName>
</protein>
<name>A0A6N1ARC3_9PROT</name>
<dbReference type="SUPFAM" id="SSF56634">
    <property type="entry name" value="Heme-dependent catalase-like"/>
    <property type="match status" value="1"/>
</dbReference>
<dbReference type="KEGG" id="aoz:HUE56_22270"/>
<accession>A0A6N1ARC3</accession>
<proteinExistence type="predicted"/>